<dbReference type="EMBL" id="CM001887">
    <property type="protein sequence ID" value="EOY30712.1"/>
    <property type="molecule type" value="Genomic_DNA"/>
</dbReference>
<dbReference type="InParanoid" id="A0A061GNK3"/>
<dbReference type="AlphaFoldDB" id="A0A061GNK3"/>
<gene>
    <name evidence="1" type="ORF">TCM_037827</name>
</gene>
<dbReference type="HOGENOM" id="CLU_1780806_0_0_1"/>
<accession>A0A061GNK3</accession>
<evidence type="ECO:0000313" key="1">
    <source>
        <dbReference type="EMBL" id="EOY30712.1"/>
    </source>
</evidence>
<sequence length="146" mass="16095">MAPREDSDDTKLCPRERKQYVIFDCSNHFITAFCSRREDHFGISKPVATDALANSRATKRTKSLILDRVSGDPSGLEDFSDAESLACFRTDVSNDEGCLNNLFHDDGTRKKLKLLAGIVGANSIEPGLVLAKVVTVLKGLEMRNGY</sequence>
<name>A0A061GNK3_THECC</name>
<evidence type="ECO:0000313" key="2">
    <source>
        <dbReference type="Proteomes" id="UP000026915"/>
    </source>
</evidence>
<dbReference type="Gramene" id="EOY30712">
    <property type="protein sequence ID" value="EOY30712"/>
    <property type="gene ID" value="TCM_037827"/>
</dbReference>
<dbReference type="OMA" id="WENEQSI"/>
<dbReference type="Proteomes" id="UP000026915">
    <property type="component" value="Chromosome 9"/>
</dbReference>
<proteinExistence type="predicted"/>
<organism evidence="1 2">
    <name type="scientific">Theobroma cacao</name>
    <name type="common">Cacao</name>
    <name type="synonym">Cocoa</name>
    <dbReference type="NCBI Taxonomy" id="3641"/>
    <lineage>
        <taxon>Eukaryota</taxon>
        <taxon>Viridiplantae</taxon>
        <taxon>Streptophyta</taxon>
        <taxon>Embryophyta</taxon>
        <taxon>Tracheophyta</taxon>
        <taxon>Spermatophyta</taxon>
        <taxon>Magnoliopsida</taxon>
        <taxon>eudicotyledons</taxon>
        <taxon>Gunneridae</taxon>
        <taxon>Pentapetalae</taxon>
        <taxon>rosids</taxon>
        <taxon>malvids</taxon>
        <taxon>Malvales</taxon>
        <taxon>Malvaceae</taxon>
        <taxon>Byttnerioideae</taxon>
        <taxon>Theobroma</taxon>
    </lineage>
</organism>
<reference evidence="1 2" key="1">
    <citation type="journal article" date="2013" name="Genome Biol.">
        <title>The genome sequence of the most widely cultivated cacao type and its use to identify candidate genes regulating pod color.</title>
        <authorList>
            <person name="Motamayor J.C."/>
            <person name="Mockaitis K."/>
            <person name="Schmutz J."/>
            <person name="Haiminen N."/>
            <person name="Iii D.L."/>
            <person name="Cornejo O."/>
            <person name="Findley S.D."/>
            <person name="Zheng P."/>
            <person name="Utro F."/>
            <person name="Royaert S."/>
            <person name="Saski C."/>
            <person name="Jenkins J."/>
            <person name="Podicheti R."/>
            <person name="Zhao M."/>
            <person name="Scheffler B.E."/>
            <person name="Stack J.C."/>
            <person name="Feltus F.A."/>
            <person name="Mustiga G.M."/>
            <person name="Amores F."/>
            <person name="Phillips W."/>
            <person name="Marelli J.P."/>
            <person name="May G.D."/>
            <person name="Shapiro H."/>
            <person name="Ma J."/>
            <person name="Bustamante C.D."/>
            <person name="Schnell R.J."/>
            <person name="Main D."/>
            <person name="Gilbert D."/>
            <person name="Parida L."/>
            <person name="Kuhn D.N."/>
        </authorList>
    </citation>
    <scope>NUCLEOTIDE SEQUENCE [LARGE SCALE GENOMIC DNA]</scope>
    <source>
        <strain evidence="2">cv. Matina 1-6</strain>
    </source>
</reference>
<protein>
    <submittedName>
        <fullName evidence="1">Uncharacterized protein</fullName>
    </submittedName>
</protein>
<keyword evidence="2" id="KW-1185">Reference proteome</keyword>